<evidence type="ECO:0000313" key="4">
    <source>
        <dbReference type="Proteomes" id="UP000663852"/>
    </source>
</evidence>
<dbReference type="OrthoDB" id="10057251at2759"/>
<dbReference type="AlphaFoldDB" id="A0A814D1P4"/>
<evidence type="ECO:0000313" key="3">
    <source>
        <dbReference type="Proteomes" id="UP000663828"/>
    </source>
</evidence>
<dbReference type="Proteomes" id="UP000663852">
    <property type="component" value="Unassembled WGS sequence"/>
</dbReference>
<dbReference type="EMBL" id="CAJNOJ010000045">
    <property type="protein sequence ID" value="CAF0947263.1"/>
    <property type="molecule type" value="Genomic_DNA"/>
</dbReference>
<gene>
    <name evidence="2" type="ORF">EDS130_LOCUS12145</name>
    <name evidence="1" type="ORF">XAT740_LOCUS6790</name>
</gene>
<dbReference type="EMBL" id="CAJNOR010000312">
    <property type="protein sequence ID" value="CAF0876914.1"/>
    <property type="molecule type" value="Genomic_DNA"/>
</dbReference>
<proteinExistence type="predicted"/>
<evidence type="ECO:0000313" key="2">
    <source>
        <dbReference type="EMBL" id="CAF0947263.1"/>
    </source>
</evidence>
<dbReference type="Proteomes" id="UP000663828">
    <property type="component" value="Unassembled WGS sequence"/>
</dbReference>
<keyword evidence="3" id="KW-1185">Reference proteome</keyword>
<evidence type="ECO:0000313" key="1">
    <source>
        <dbReference type="EMBL" id="CAF0876914.1"/>
    </source>
</evidence>
<name>A0A814D1P4_ADIRI</name>
<organism evidence="2 4">
    <name type="scientific">Adineta ricciae</name>
    <name type="common">Rotifer</name>
    <dbReference type="NCBI Taxonomy" id="249248"/>
    <lineage>
        <taxon>Eukaryota</taxon>
        <taxon>Metazoa</taxon>
        <taxon>Spiralia</taxon>
        <taxon>Gnathifera</taxon>
        <taxon>Rotifera</taxon>
        <taxon>Eurotatoria</taxon>
        <taxon>Bdelloidea</taxon>
        <taxon>Adinetida</taxon>
        <taxon>Adinetidae</taxon>
        <taxon>Adineta</taxon>
    </lineage>
</organism>
<accession>A0A814D1P4</accession>
<reference evidence="2" key="1">
    <citation type="submission" date="2021-02" db="EMBL/GenBank/DDBJ databases">
        <authorList>
            <person name="Nowell W R."/>
        </authorList>
    </citation>
    <scope>NUCLEOTIDE SEQUENCE</scope>
</reference>
<comment type="caution">
    <text evidence="2">The sequence shown here is derived from an EMBL/GenBank/DDBJ whole genome shotgun (WGS) entry which is preliminary data.</text>
</comment>
<protein>
    <submittedName>
        <fullName evidence="2">Uncharacterized protein</fullName>
    </submittedName>
</protein>
<sequence>MKSVNCPTRNGTHIHLWGSTAGNTLVQKYDRGWEPEVTYTGFTTVIRFPTTPWVPRHFYYATFDRVANSTEFCDPESASVTDPTFWVYSIWNSALSSTATTTTTPFTTVTVTTKLTLTTSLSIIS</sequence>